<comment type="similarity">
    <text evidence="3">Belongs to the peptidase S1C family.</text>
</comment>
<dbReference type="SUPFAM" id="SSF50494">
    <property type="entry name" value="Trypsin-like serine proteases"/>
    <property type="match status" value="1"/>
</dbReference>
<evidence type="ECO:0000256" key="5">
    <source>
        <dbReference type="ARBA" id="ARBA00013958"/>
    </source>
</evidence>
<accession>A0ABT9J874</accession>
<dbReference type="RefSeq" id="WP_305961883.1">
    <property type="nucleotide sequence ID" value="NZ_JAVAMQ010000002.1"/>
</dbReference>
<evidence type="ECO:0000256" key="1">
    <source>
        <dbReference type="ARBA" id="ARBA00001772"/>
    </source>
</evidence>
<dbReference type="InterPro" id="IPR001478">
    <property type="entry name" value="PDZ"/>
</dbReference>
<feature type="signal peptide" evidence="15">
    <location>
        <begin position="1"/>
        <end position="24"/>
    </location>
</feature>
<dbReference type="Pfam" id="PF13180">
    <property type="entry name" value="PDZ_2"/>
    <property type="match status" value="1"/>
</dbReference>
<evidence type="ECO:0000256" key="14">
    <source>
        <dbReference type="SAM" id="MobiDB-lite"/>
    </source>
</evidence>
<evidence type="ECO:0000256" key="10">
    <source>
        <dbReference type="ARBA" id="ARBA00022801"/>
    </source>
</evidence>
<evidence type="ECO:0000256" key="7">
    <source>
        <dbReference type="ARBA" id="ARBA00022729"/>
    </source>
</evidence>
<dbReference type="InterPro" id="IPR011782">
    <property type="entry name" value="Pept_S1C_Do"/>
</dbReference>
<keyword evidence="12" id="KW-0346">Stress response</keyword>
<dbReference type="PROSITE" id="PS50106">
    <property type="entry name" value="PDZ"/>
    <property type="match status" value="2"/>
</dbReference>
<comment type="caution">
    <text evidence="17">The sequence shown here is derived from an EMBL/GenBank/DDBJ whole genome shotgun (WGS) entry which is preliminary data.</text>
</comment>
<organism evidence="17 18">
    <name type="scientific">Paracoccus spongiarum</name>
    <dbReference type="NCBI Taxonomy" id="3064387"/>
    <lineage>
        <taxon>Bacteria</taxon>
        <taxon>Pseudomonadati</taxon>
        <taxon>Pseudomonadota</taxon>
        <taxon>Alphaproteobacteria</taxon>
        <taxon>Rhodobacterales</taxon>
        <taxon>Paracoccaceae</taxon>
        <taxon>Paracoccus</taxon>
    </lineage>
</organism>
<dbReference type="EMBL" id="JAVAMQ010000002">
    <property type="protein sequence ID" value="MDP5306007.1"/>
    <property type="molecule type" value="Genomic_DNA"/>
</dbReference>
<protein>
    <recommendedName>
        <fullName evidence="5">Probable periplasmic serine endoprotease DegP-like</fullName>
        <ecNumber evidence="4">3.4.21.107</ecNumber>
    </recommendedName>
    <alternativeName>
        <fullName evidence="13">Protease Do</fullName>
    </alternativeName>
</protein>
<dbReference type="Gene3D" id="2.30.42.10">
    <property type="match status" value="2"/>
</dbReference>
<dbReference type="Pfam" id="PF00595">
    <property type="entry name" value="PDZ"/>
    <property type="match status" value="1"/>
</dbReference>
<evidence type="ECO:0000256" key="13">
    <source>
        <dbReference type="ARBA" id="ARBA00032850"/>
    </source>
</evidence>
<sequence length="519" mass="53746">MKTLSPRHLLTASALAVTVGLGFAGAQQVATETPPQVDQQAQEAANNNQPLGATVAEDRGTQVMPDSFADLVEKVSPAVVNITTTSVVAAPAGGQGPMFPEGSPFSDLFRDFGFPGMPGPDGQQQRRGPPQRSNALGSGFVISADGYIVTNNHVIDGADAIEIEFYSGKTLPAEVVGTDPNTDVAVLKVESPDPIPFVTFGDSDEARVGDWVLALGNPLGQGFSASSGIVSARNRELSGTYDDYLQTDAAINRGNSGGPLFNLNGEVVGVNTAILSPNGGSIGIGFSMASNVVSKVVDQLREYGETRRGWLGVKIQDVTPDMAEALGLGASRGAMITDVPEGPARDAGMKAGDVITSFDGVEVEDTRGLVRRVAEAPAGEAVEVVVQRDGGPQTLRVTLGRRELAEGSAADVSPQTPGESEMLGMTLATLTPDLAAELGVARDMKGLVVKSVDPEGVAADKGLAAGDIITEAGQQPVANLADLNARVDEAREAGRKSLLMLIRRAGEPRFVALPIEAAE</sequence>
<evidence type="ECO:0000313" key="17">
    <source>
        <dbReference type="EMBL" id="MDP5306007.1"/>
    </source>
</evidence>
<evidence type="ECO:0000256" key="15">
    <source>
        <dbReference type="SAM" id="SignalP"/>
    </source>
</evidence>
<dbReference type="InterPro" id="IPR009003">
    <property type="entry name" value="Peptidase_S1_PA"/>
</dbReference>
<keyword evidence="9" id="KW-0574">Periplasm</keyword>
<evidence type="ECO:0000256" key="6">
    <source>
        <dbReference type="ARBA" id="ARBA00022670"/>
    </source>
</evidence>
<dbReference type="CDD" id="cd10839">
    <property type="entry name" value="cpPDZ1_DegP-like"/>
    <property type="match status" value="1"/>
</dbReference>
<keyword evidence="11" id="KW-0720">Serine protease</keyword>
<comment type="subcellular location">
    <subcellularLocation>
        <location evidence="2">Periplasm</location>
    </subcellularLocation>
</comment>
<keyword evidence="7 15" id="KW-0732">Signal</keyword>
<evidence type="ECO:0000256" key="9">
    <source>
        <dbReference type="ARBA" id="ARBA00022764"/>
    </source>
</evidence>
<feature type="region of interest" description="Disordered" evidence="14">
    <location>
        <begin position="112"/>
        <end position="136"/>
    </location>
</feature>
<evidence type="ECO:0000256" key="4">
    <source>
        <dbReference type="ARBA" id="ARBA00013035"/>
    </source>
</evidence>
<comment type="catalytic activity">
    <reaction evidence="1">
        <text>Acts on substrates that are at least partially unfolded. The cleavage site P1 residue is normally between a pair of hydrophobic residues, such as Val-|-Val.</text>
        <dbReference type="EC" id="3.4.21.107"/>
    </reaction>
</comment>
<evidence type="ECO:0000256" key="2">
    <source>
        <dbReference type="ARBA" id="ARBA00004418"/>
    </source>
</evidence>
<evidence type="ECO:0000313" key="18">
    <source>
        <dbReference type="Proteomes" id="UP001224997"/>
    </source>
</evidence>
<evidence type="ECO:0000256" key="12">
    <source>
        <dbReference type="ARBA" id="ARBA00023016"/>
    </source>
</evidence>
<keyword evidence="8" id="KW-0677">Repeat</keyword>
<dbReference type="InterPro" id="IPR036034">
    <property type="entry name" value="PDZ_sf"/>
</dbReference>
<evidence type="ECO:0000259" key="16">
    <source>
        <dbReference type="PROSITE" id="PS50106"/>
    </source>
</evidence>
<evidence type="ECO:0000256" key="3">
    <source>
        <dbReference type="ARBA" id="ARBA00010541"/>
    </source>
</evidence>
<feature type="chain" id="PRO_5045881144" description="Probable periplasmic serine endoprotease DegP-like" evidence="15">
    <location>
        <begin position="25"/>
        <end position="519"/>
    </location>
</feature>
<reference evidence="17 18" key="1">
    <citation type="submission" date="2023-08" db="EMBL/GenBank/DDBJ databases">
        <authorList>
            <person name="Park J.-S."/>
        </authorList>
    </citation>
    <scope>NUCLEOTIDE SEQUENCE [LARGE SCALE GENOMIC DNA]</scope>
    <source>
        <strain evidence="17 18">2205BS29-5</strain>
    </source>
</reference>
<evidence type="ECO:0000256" key="11">
    <source>
        <dbReference type="ARBA" id="ARBA00022825"/>
    </source>
</evidence>
<keyword evidence="10" id="KW-0378">Hydrolase</keyword>
<dbReference type="NCBIfam" id="TIGR02037">
    <property type="entry name" value="degP_htrA_DO"/>
    <property type="match status" value="1"/>
</dbReference>
<dbReference type="Proteomes" id="UP001224997">
    <property type="component" value="Unassembled WGS sequence"/>
</dbReference>
<dbReference type="SMART" id="SM00228">
    <property type="entry name" value="PDZ"/>
    <property type="match status" value="2"/>
</dbReference>
<keyword evidence="18" id="KW-1185">Reference proteome</keyword>
<name>A0ABT9J874_9RHOB</name>
<feature type="compositionally biased region" description="Low complexity" evidence="14">
    <location>
        <begin position="112"/>
        <end position="132"/>
    </location>
</feature>
<dbReference type="CDD" id="cd23084">
    <property type="entry name" value="cpPDZ2_DegP-like"/>
    <property type="match status" value="1"/>
</dbReference>
<dbReference type="SUPFAM" id="SSF50156">
    <property type="entry name" value="PDZ domain-like"/>
    <property type="match status" value="2"/>
</dbReference>
<gene>
    <name evidence="17" type="ORF">Q5Y72_02720</name>
</gene>
<keyword evidence="6" id="KW-0645">Protease</keyword>
<dbReference type="PANTHER" id="PTHR22939">
    <property type="entry name" value="SERINE PROTEASE FAMILY S1C HTRA-RELATED"/>
    <property type="match status" value="1"/>
</dbReference>
<dbReference type="EC" id="3.4.21.107" evidence="4"/>
<dbReference type="Pfam" id="PF13365">
    <property type="entry name" value="Trypsin_2"/>
    <property type="match status" value="1"/>
</dbReference>
<dbReference type="PANTHER" id="PTHR22939:SF130">
    <property type="entry name" value="PERIPLASMIC SERINE ENDOPROTEASE DEGP-LIKE-RELATED"/>
    <property type="match status" value="1"/>
</dbReference>
<evidence type="ECO:0000256" key="8">
    <source>
        <dbReference type="ARBA" id="ARBA00022737"/>
    </source>
</evidence>
<dbReference type="PRINTS" id="PR00834">
    <property type="entry name" value="PROTEASES2C"/>
</dbReference>
<dbReference type="Gene3D" id="2.40.10.120">
    <property type="match status" value="1"/>
</dbReference>
<dbReference type="InterPro" id="IPR001940">
    <property type="entry name" value="Peptidase_S1C"/>
</dbReference>
<proteinExistence type="inferred from homology"/>
<feature type="domain" description="PDZ" evidence="16">
    <location>
        <begin position="300"/>
        <end position="365"/>
    </location>
</feature>
<feature type="domain" description="PDZ" evidence="16">
    <location>
        <begin position="409"/>
        <end position="505"/>
    </location>
</feature>